<evidence type="ECO:0000313" key="2">
    <source>
        <dbReference type="EMBL" id="QJB04982.1"/>
    </source>
</evidence>
<gene>
    <name evidence="1" type="ORF">MM171A00247_0008</name>
    <name evidence="2" type="ORF">MM171B00144_0021</name>
</gene>
<proteinExistence type="predicted"/>
<sequence>MENRFLSEVAFSSGSLQVPSSEKREEAMYLALLEAGINPQTIANSLRELLDDKSPYIRLRAIKLCFDIYGIYKPAQPFIQINVEERQKMRLAMEQLDMPALIEYAESEGITISAEDKERLVGG</sequence>
<accession>A0A6H1Z6W0</accession>
<reference evidence="1" key="1">
    <citation type="submission" date="2020-03" db="EMBL/GenBank/DDBJ databases">
        <title>The deep terrestrial virosphere.</title>
        <authorList>
            <person name="Holmfeldt K."/>
            <person name="Nilsson E."/>
            <person name="Simone D."/>
            <person name="Lopez-Fernandez M."/>
            <person name="Wu X."/>
            <person name="de Brujin I."/>
            <person name="Lundin D."/>
            <person name="Andersson A."/>
            <person name="Bertilsson S."/>
            <person name="Dopson M."/>
        </authorList>
    </citation>
    <scope>NUCLEOTIDE SEQUENCE</scope>
    <source>
        <strain evidence="1">MM171A00247</strain>
        <strain evidence="2">MM171B00144</strain>
    </source>
</reference>
<protein>
    <submittedName>
        <fullName evidence="1">Uncharacterized protein</fullName>
    </submittedName>
</protein>
<dbReference type="AlphaFoldDB" id="A0A6H1Z6W0"/>
<organism evidence="1">
    <name type="scientific">viral metagenome</name>
    <dbReference type="NCBI Taxonomy" id="1070528"/>
    <lineage>
        <taxon>unclassified sequences</taxon>
        <taxon>metagenomes</taxon>
        <taxon>organismal metagenomes</taxon>
    </lineage>
</organism>
<dbReference type="EMBL" id="MT143700">
    <property type="protein sequence ID" value="QJA43294.1"/>
    <property type="molecule type" value="Genomic_DNA"/>
</dbReference>
<name>A0A6H1Z6W0_9ZZZZ</name>
<evidence type="ECO:0000313" key="1">
    <source>
        <dbReference type="EMBL" id="QJA43294.1"/>
    </source>
</evidence>
<dbReference type="EMBL" id="MT143893">
    <property type="protein sequence ID" value="QJB04982.1"/>
    <property type="molecule type" value="Genomic_DNA"/>
</dbReference>